<proteinExistence type="predicted"/>
<reference evidence="2 3" key="1">
    <citation type="submission" date="2023-01" db="EMBL/GenBank/DDBJ databases">
        <title>Cultivation and genomic characterization of new, ubiquitous marine nitrite-oxidizing bacteria from the Nitrospirales.</title>
        <authorList>
            <person name="Mueller A.J."/>
            <person name="Daebeler A."/>
            <person name="Herbold C.W."/>
            <person name="Kirkegaard R.H."/>
            <person name="Daims H."/>
        </authorList>
    </citation>
    <scope>NUCLEOTIDE SEQUENCE [LARGE SCALE GENOMIC DNA]</scope>
    <source>
        <strain evidence="2 3">DK</strain>
    </source>
</reference>
<dbReference type="EMBL" id="CP116968">
    <property type="protein sequence ID" value="WNM61343.1"/>
    <property type="molecule type" value="Genomic_DNA"/>
</dbReference>
<dbReference type="RefSeq" id="WP_312743359.1">
    <property type="nucleotide sequence ID" value="NZ_CP116968.1"/>
</dbReference>
<gene>
    <name evidence="2" type="ORF">PQG83_16520</name>
</gene>
<evidence type="ECO:0008006" key="4">
    <source>
        <dbReference type="Google" id="ProtNLM"/>
    </source>
</evidence>
<dbReference type="Proteomes" id="UP001302494">
    <property type="component" value="Chromosome"/>
</dbReference>
<sequence>MRNKPVQWSVRGFVLIAVVAGFLAGSNAIATNPSGTDGTPSGMVAFFTTASCPTGWSVATNVQGRAVVAVQKSSDSGVMVGTPLQDMTAPGHVHSYKTDLTLPNKHAALATGEKDYAYAKSGTYTISGDVQEATSNLPFIQLVVCQKE</sequence>
<accession>A0AA96GGX3</accession>
<name>A0AA96GGX3_9BACT</name>
<protein>
    <recommendedName>
        <fullName evidence="4">Lipoprotein</fullName>
    </recommendedName>
</protein>
<keyword evidence="1" id="KW-0732">Signal</keyword>
<keyword evidence="3" id="KW-1185">Reference proteome</keyword>
<evidence type="ECO:0000313" key="3">
    <source>
        <dbReference type="Proteomes" id="UP001302494"/>
    </source>
</evidence>
<dbReference type="KEGG" id="nneo:PQG83_16520"/>
<evidence type="ECO:0000313" key="2">
    <source>
        <dbReference type="EMBL" id="WNM61343.1"/>
    </source>
</evidence>
<organism evidence="2 3">
    <name type="scientific">Candidatus Nitrospira neomarina</name>
    <dbReference type="NCBI Taxonomy" id="3020899"/>
    <lineage>
        <taxon>Bacteria</taxon>
        <taxon>Pseudomonadati</taxon>
        <taxon>Nitrospirota</taxon>
        <taxon>Nitrospiria</taxon>
        <taxon>Nitrospirales</taxon>
        <taxon>Nitrospiraceae</taxon>
        <taxon>Nitrospira</taxon>
    </lineage>
</organism>
<dbReference type="AlphaFoldDB" id="A0AA96GGX3"/>
<feature type="chain" id="PRO_5041646590" description="Lipoprotein" evidence="1">
    <location>
        <begin position="31"/>
        <end position="148"/>
    </location>
</feature>
<evidence type="ECO:0000256" key="1">
    <source>
        <dbReference type="SAM" id="SignalP"/>
    </source>
</evidence>
<feature type="signal peptide" evidence="1">
    <location>
        <begin position="1"/>
        <end position="30"/>
    </location>
</feature>